<protein>
    <recommendedName>
        <fullName evidence="2">G domain-containing protein</fullName>
    </recommendedName>
</protein>
<reference evidence="5" key="2">
    <citation type="submission" date="2015-01" db="EMBL/GenBank/DDBJ databases">
        <title>Evolutionary Origins and Diversification of the Mycorrhizal Mutualists.</title>
        <authorList>
            <consortium name="DOE Joint Genome Institute"/>
            <consortium name="Mycorrhizal Genomics Consortium"/>
            <person name="Kohler A."/>
            <person name="Kuo A."/>
            <person name="Nagy L.G."/>
            <person name="Floudas D."/>
            <person name="Copeland A."/>
            <person name="Barry K.W."/>
            <person name="Cichocki N."/>
            <person name="Veneault-Fourrey C."/>
            <person name="LaButti K."/>
            <person name="Lindquist E.A."/>
            <person name="Lipzen A."/>
            <person name="Lundell T."/>
            <person name="Morin E."/>
            <person name="Murat C."/>
            <person name="Riley R."/>
            <person name="Ohm R."/>
            <person name="Sun H."/>
            <person name="Tunlid A."/>
            <person name="Henrissat B."/>
            <person name="Grigoriev I.V."/>
            <person name="Hibbett D.S."/>
            <person name="Martin F."/>
        </authorList>
    </citation>
    <scope>NUCLEOTIDE SEQUENCE [LARGE SCALE GENOMIC DNA]</scope>
    <source>
        <strain evidence="3 5">F 1598</strain>
    </source>
</reference>
<dbReference type="GO" id="GO:0005525">
    <property type="term" value="F:GTP binding"/>
    <property type="evidence" value="ECO:0007669"/>
    <property type="project" value="InterPro"/>
</dbReference>
<keyword evidence="1" id="KW-0175">Coiled coil</keyword>
<dbReference type="CDD" id="cd00882">
    <property type="entry name" value="Ras_like_GTPase"/>
    <property type="match status" value="1"/>
</dbReference>
<name>A0A0C3ESI4_PILCF</name>
<dbReference type="Proteomes" id="UP000054166">
    <property type="component" value="Unassembled WGS sequence"/>
</dbReference>
<keyword evidence="5" id="KW-1185">Reference proteome</keyword>
<evidence type="ECO:0000313" key="3">
    <source>
        <dbReference type="EMBL" id="KIM71210.1"/>
    </source>
</evidence>
<feature type="coiled-coil region" evidence="1">
    <location>
        <begin position="222"/>
        <end position="275"/>
    </location>
</feature>
<proteinExistence type="predicted"/>
<evidence type="ECO:0000313" key="5">
    <source>
        <dbReference type="Proteomes" id="UP000054166"/>
    </source>
</evidence>
<gene>
    <name evidence="4" type="ORF">PILCRDRAFT_827098</name>
    <name evidence="3" type="ORF">PILCRDRAFT_830499</name>
</gene>
<feature type="domain" description="G" evidence="2">
    <location>
        <begin position="15"/>
        <end position="81"/>
    </location>
</feature>
<dbReference type="InterPro" id="IPR027417">
    <property type="entry name" value="P-loop_NTPase"/>
</dbReference>
<dbReference type="SUPFAM" id="SSF52540">
    <property type="entry name" value="P-loop containing nucleoside triphosphate hydrolases"/>
    <property type="match status" value="1"/>
</dbReference>
<reference evidence="4 5" key="1">
    <citation type="submission" date="2014-04" db="EMBL/GenBank/DDBJ databases">
        <authorList>
            <consortium name="DOE Joint Genome Institute"/>
            <person name="Kuo A."/>
            <person name="Tarkka M."/>
            <person name="Buscot F."/>
            <person name="Kohler A."/>
            <person name="Nagy L.G."/>
            <person name="Floudas D."/>
            <person name="Copeland A."/>
            <person name="Barry K.W."/>
            <person name="Cichocki N."/>
            <person name="Veneault-Fourrey C."/>
            <person name="LaButti K."/>
            <person name="Lindquist E.A."/>
            <person name="Lipzen A."/>
            <person name="Lundell T."/>
            <person name="Morin E."/>
            <person name="Murat C."/>
            <person name="Sun H."/>
            <person name="Tunlid A."/>
            <person name="Henrissat B."/>
            <person name="Grigoriev I.V."/>
            <person name="Hibbett D.S."/>
            <person name="Martin F."/>
            <person name="Nordberg H.P."/>
            <person name="Cantor M.N."/>
            <person name="Hua S.X."/>
        </authorList>
    </citation>
    <scope>NUCLEOTIDE SEQUENCE [LARGE SCALE GENOMIC DNA]</scope>
    <source>
        <strain evidence="4 5">F 1598</strain>
    </source>
</reference>
<dbReference type="HOGENOM" id="CLU_018003_0_0_1"/>
<evidence type="ECO:0000256" key="1">
    <source>
        <dbReference type="SAM" id="Coils"/>
    </source>
</evidence>
<dbReference type="EMBL" id="KN833408">
    <property type="protein sequence ID" value="KIM71210.1"/>
    <property type="molecule type" value="Genomic_DNA"/>
</dbReference>
<sequence length="288" mass="33098">MSINRQQVTKQDRVVAVMGPTGTGKSTFIEYATRQNGQTIGHGLQSCTEDIRIVRVNHPHDGRPVALVDTPGFDDTYKSDNEILTMIANWLVKTYRGDVNLATIVYLHRISDNRMAGSTLKNLQMFAALCGRKAMPNVIIATTMWKKVTEEEGERAEQMLKRDFWKNMLADGCRTERFKDSHDSAWQIIDDAKKDQAPVLLPREIVDSHLRLNETQVGIVLNKELEKLIKDRKDAARRLREQVQNQNNELVVQELNELQEKINQTADQLRELKIPFTRRVRLFFKGRG</sequence>
<dbReference type="InterPro" id="IPR006073">
    <property type="entry name" value="GTP-bd"/>
</dbReference>
<dbReference type="Gene3D" id="3.40.50.300">
    <property type="entry name" value="P-loop containing nucleotide triphosphate hydrolases"/>
    <property type="match status" value="1"/>
</dbReference>
<dbReference type="STRING" id="765440.A0A0C3ESI4"/>
<dbReference type="EMBL" id="KN833045">
    <property type="protein sequence ID" value="KIM75540.1"/>
    <property type="molecule type" value="Genomic_DNA"/>
</dbReference>
<dbReference type="OrthoDB" id="8954335at2759"/>
<evidence type="ECO:0000313" key="4">
    <source>
        <dbReference type="EMBL" id="KIM75540.1"/>
    </source>
</evidence>
<organism evidence="4 5">
    <name type="scientific">Piloderma croceum (strain F 1598)</name>
    <dbReference type="NCBI Taxonomy" id="765440"/>
    <lineage>
        <taxon>Eukaryota</taxon>
        <taxon>Fungi</taxon>
        <taxon>Dikarya</taxon>
        <taxon>Basidiomycota</taxon>
        <taxon>Agaricomycotina</taxon>
        <taxon>Agaricomycetes</taxon>
        <taxon>Agaricomycetidae</taxon>
        <taxon>Atheliales</taxon>
        <taxon>Atheliaceae</taxon>
        <taxon>Piloderma</taxon>
    </lineage>
</organism>
<accession>A0A0C3ESI4</accession>
<dbReference type="Pfam" id="PF01926">
    <property type="entry name" value="MMR_HSR1"/>
    <property type="match status" value="1"/>
</dbReference>
<evidence type="ECO:0000259" key="2">
    <source>
        <dbReference type="Pfam" id="PF01926"/>
    </source>
</evidence>
<reference evidence="4" key="3">
    <citation type="submission" date="2015-02" db="EMBL/GenBank/DDBJ databases">
        <title>Evolutionary Origins and Diversification of the Mycorrhizal Mutualists.</title>
        <authorList>
            <consortium name="DOE Joint Genome Institute"/>
            <consortium name="Mycorrhizal Genomics Consortium"/>
            <person name="Kohler A."/>
            <person name="Kuo A."/>
            <person name="Nagy L.G."/>
            <person name="Floudas D."/>
            <person name="Copeland A."/>
            <person name="Barry K.W."/>
            <person name="Cichocki N."/>
            <person name="Veneault-Fourrey C."/>
            <person name="LaButti K."/>
            <person name="Lindquist E.A."/>
            <person name="Lipzen A."/>
            <person name="Lundell T."/>
            <person name="Morin E."/>
            <person name="Murat C."/>
            <person name="Riley R."/>
            <person name="Ohm R."/>
            <person name="Sun H."/>
            <person name="Tunlid A."/>
            <person name="Henrissat B."/>
            <person name="Grigoriev I.V."/>
            <person name="Hibbett D.S."/>
            <person name="Martin F."/>
        </authorList>
    </citation>
    <scope>NUCLEOTIDE SEQUENCE</scope>
    <source>
        <strain evidence="4">F 1598</strain>
    </source>
</reference>
<dbReference type="AlphaFoldDB" id="A0A0C3ESI4"/>